<evidence type="ECO:0000259" key="9">
    <source>
        <dbReference type="PROSITE" id="PS50893"/>
    </source>
</evidence>
<dbReference type="GO" id="GO:0005524">
    <property type="term" value="F:ATP binding"/>
    <property type="evidence" value="ECO:0007669"/>
    <property type="project" value="UniProtKB-KW"/>
</dbReference>
<dbReference type="SUPFAM" id="SSF90123">
    <property type="entry name" value="ABC transporter transmembrane region"/>
    <property type="match status" value="2"/>
</dbReference>
<reference evidence="11 12" key="1">
    <citation type="submission" date="2019-05" db="EMBL/GenBank/DDBJ databases">
        <title>Sporisorium graminicola CBS 10092 draft sequencing and annotation.</title>
        <authorList>
            <person name="Solano-Gonzalez S."/>
            <person name="Caddick M.X."/>
            <person name="Darby A."/>
        </authorList>
    </citation>
    <scope>NUCLEOTIDE SEQUENCE [LARGE SCALE GENOMIC DNA]</scope>
    <source>
        <strain evidence="11 12">CBS 10092</strain>
    </source>
</reference>
<keyword evidence="12" id="KW-1185">Reference proteome</keyword>
<dbReference type="Pfam" id="PF00664">
    <property type="entry name" value="ABC_membrane"/>
    <property type="match status" value="1"/>
</dbReference>
<feature type="domain" description="ABC transporter" evidence="9">
    <location>
        <begin position="853"/>
        <end position="1110"/>
    </location>
</feature>
<dbReference type="CDD" id="cd18580">
    <property type="entry name" value="ABC_6TM_ABCC_D2"/>
    <property type="match status" value="1"/>
</dbReference>
<feature type="domain" description="ABC transmembrane type-1" evidence="10">
    <location>
        <begin position="527"/>
        <end position="813"/>
    </location>
</feature>
<dbReference type="GO" id="GO:0016887">
    <property type="term" value="F:ATP hydrolysis activity"/>
    <property type="evidence" value="ECO:0007669"/>
    <property type="project" value="InterPro"/>
</dbReference>
<feature type="transmembrane region" description="Helical" evidence="8">
    <location>
        <begin position="597"/>
        <end position="617"/>
    </location>
</feature>
<keyword evidence="6 8" id="KW-1133">Transmembrane helix</keyword>
<dbReference type="Gene3D" id="3.40.50.300">
    <property type="entry name" value="P-loop containing nucleotide triphosphate hydrolases"/>
    <property type="match status" value="2"/>
</dbReference>
<dbReference type="Proteomes" id="UP000306050">
    <property type="component" value="Chromosome SGRAM_12"/>
</dbReference>
<evidence type="ECO:0000256" key="1">
    <source>
        <dbReference type="ARBA" id="ARBA00004141"/>
    </source>
</evidence>
<proteinExistence type="predicted"/>
<gene>
    <name evidence="11" type="ORF">EX895_001862</name>
</gene>
<evidence type="ECO:0000256" key="5">
    <source>
        <dbReference type="ARBA" id="ARBA00022840"/>
    </source>
</evidence>
<dbReference type="InterPro" id="IPR003439">
    <property type="entry name" value="ABC_transporter-like_ATP-bd"/>
</dbReference>
<dbReference type="InterPro" id="IPR036640">
    <property type="entry name" value="ABC1_TM_sf"/>
</dbReference>
<evidence type="ECO:0000256" key="6">
    <source>
        <dbReference type="ARBA" id="ARBA00022989"/>
    </source>
</evidence>
<dbReference type="InterPro" id="IPR050173">
    <property type="entry name" value="ABC_transporter_C-like"/>
</dbReference>
<feature type="transmembrane region" description="Helical" evidence="8">
    <location>
        <begin position="782"/>
        <end position="804"/>
    </location>
</feature>
<dbReference type="InterPro" id="IPR027417">
    <property type="entry name" value="P-loop_NTPase"/>
</dbReference>
<evidence type="ECO:0000259" key="10">
    <source>
        <dbReference type="PROSITE" id="PS50929"/>
    </source>
</evidence>
<feature type="domain" description="ABC transporter" evidence="9">
    <location>
        <begin position="221"/>
        <end position="465"/>
    </location>
</feature>
<dbReference type="KEGG" id="sgra:EX895_001862"/>
<feature type="transmembrane region" description="Helical" evidence="8">
    <location>
        <begin position="7"/>
        <end position="28"/>
    </location>
</feature>
<keyword evidence="4" id="KW-0547">Nucleotide-binding</keyword>
<dbReference type="PANTHER" id="PTHR24223:SF399">
    <property type="entry name" value="ABC TRANSPORTER ATNG"/>
    <property type="match status" value="1"/>
</dbReference>
<feature type="transmembrane region" description="Helical" evidence="8">
    <location>
        <begin position="559"/>
        <end position="585"/>
    </location>
</feature>
<feature type="domain" description="ABC transmembrane type-1" evidence="10">
    <location>
        <begin position="1"/>
        <end position="182"/>
    </location>
</feature>
<dbReference type="SUPFAM" id="SSF52540">
    <property type="entry name" value="P-loop containing nucleoside triphosphate hydrolases"/>
    <property type="match status" value="2"/>
</dbReference>
<keyword evidence="3 8" id="KW-0812">Transmembrane</keyword>
<evidence type="ECO:0000313" key="12">
    <source>
        <dbReference type="Proteomes" id="UP000306050"/>
    </source>
</evidence>
<feature type="transmembrane region" description="Helical" evidence="8">
    <location>
        <begin position="34"/>
        <end position="53"/>
    </location>
</feature>
<evidence type="ECO:0000256" key="4">
    <source>
        <dbReference type="ARBA" id="ARBA00022741"/>
    </source>
</evidence>
<feature type="transmembrane region" description="Helical" evidence="8">
    <location>
        <begin position="523"/>
        <end position="547"/>
    </location>
</feature>
<dbReference type="InterPro" id="IPR044726">
    <property type="entry name" value="ABCC_6TM_D2"/>
</dbReference>
<protein>
    <recommendedName>
        <fullName evidence="13">ABC transporter domain-containing protein</fullName>
    </recommendedName>
</protein>
<evidence type="ECO:0000256" key="2">
    <source>
        <dbReference type="ARBA" id="ARBA00022448"/>
    </source>
</evidence>
<feature type="transmembrane region" description="Helical" evidence="8">
    <location>
        <begin position="743"/>
        <end position="770"/>
    </location>
</feature>
<dbReference type="PROSITE" id="PS50929">
    <property type="entry name" value="ABC_TM1F"/>
    <property type="match status" value="2"/>
</dbReference>
<evidence type="ECO:0000256" key="7">
    <source>
        <dbReference type="ARBA" id="ARBA00023136"/>
    </source>
</evidence>
<feature type="transmembrane region" description="Helical" evidence="8">
    <location>
        <begin position="662"/>
        <end position="681"/>
    </location>
</feature>
<dbReference type="OrthoDB" id="2550703at2759"/>
<comment type="caution">
    <text evidence="11">The sequence shown here is derived from an EMBL/GenBank/DDBJ whole genome shotgun (WGS) entry which is preliminary data.</text>
</comment>
<evidence type="ECO:0000313" key="11">
    <source>
        <dbReference type="EMBL" id="TKY89331.1"/>
    </source>
</evidence>
<keyword evidence="5" id="KW-0067">ATP-binding</keyword>
<dbReference type="InterPro" id="IPR003593">
    <property type="entry name" value="AAA+_ATPase"/>
</dbReference>
<dbReference type="Gene3D" id="1.20.1560.10">
    <property type="entry name" value="ABC transporter type 1, transmembrane domain"/>
    <property type="match status" value="2"/>
</dbReference>
<dbReference type="PROSITE" id="PS00211">
    <property type="entry name" value="ABC_TRANSPORTER_1"/>
    <property type="match status" value="1"/>
</dbReference>
<comment type="subcellular location">
    <subcellularLocation>
        <location evidence="1">Membrane</location>
        <topology evidence="1">Multi-pass membrane protein</topology>
    </subcellularLocation>
</comment>
<dbReference type="RefSeq" id="XP_029741316.1">
    <property type="nucleotide sequence ID" value="XM_029882461.1"/>
</dbReference>
<keyword evidence="2" id="KW-0813">Transport</keyword>
<sequence length="1126" mass="121884">MERVCNGIVLIHEIWAALLQIGIALWLAYDQISFAFLVPVVMTVISIVLTTYISNRMRSIVVQWTKAMQTRVKTVTNVMNNITSIKLSSRFSTITYHLSLLREVELAAFKAAMWVATLLVVSANDLENYTTLLTLVAYSAIAQSKAGQQTLDTTKLFTVISVLTLLRNPLFLLAQYGPMILAALGASVGIRDFLLKPELPQQQDRDVNADGNSANRTGSIVVARNLTLNAGGGGGKLLFSKVDLVINRGQVACITGATGTGKTTLLLALLGEVSPLNSDSIVIQRDPVHGIAYCAQSAWLQDASIRDNILFHSPYDAIRYQAVQWCLDLEHDFSAMPDGDATSVGPQGSKLSGGQRSRVALARALYSKSPLIVLDDPLAALDASTSAKVVSRLFARRPTGEQAEATMKAARLLLGGKTVVLACHKVPPGLHPDVSIQLSSNKETCESLSQIKVQYAHEGQSITFPPYTSALGHDDDTAPCLLEKTPSNDDVKAVKKKAPHPRSQLQPWAAFKFYCRTAGCGRVITYIGFSIFAAISLAAINLYLYFWSNANDRHPNSKLWAWIGGYAAVVTLNSLALTGQIYYLFVRVAQSCAHRMHSLLLASTLAAPLSYFLNTSAGSIVNRFSQDLFVSDNDMTKAIFNVSSNLGVVLGSVVLLSLASPWFLLILPVLLPALWLIKSFYLQTSGQIRKLDLESKSPLYTLFGETIDGIVTIRAFAGHRVFARLNEVLVSRSQRAFFLNLSLMRWLTLVSGLIVAGISTAFCALSVGLAQRSAREGGSSQATVGWVAVGLTQLMMLTAAITMLTKAWTQLELCLVAIERLQQVAALEAEADPHKTKSTTSATACAVGANVVARSISVNHIDPDTGIPTKVLRDLSFTLTPGEKVAVVGRTGSGKSSLISALLRFTPLSYGRIWLDGDDASHIGLAELRKRVLVLPQQAVVISSCTLRQNLCLLVDEDRTQPADSDLWQALKRVSLDSLALKLGGLDTPLDQVQGDEIQLSNGQKQLLALAQLMIACQAIRTSYDGERGTLLILDEPTASLDEAGDELLRQLLQDATAFGGITTLIVSHRFGPVLGCDKVLLLRKQNHADEAEDESFEFGPPTQLFQDKGSAFGALARDAGIFAWD</sequence>
<name>A0A4U7KX50_9BASI</name>
<dbReference type="SMART" id="SM00382">
    <property type="entry name" value="AAA"/>
    <property type="match status" value="2"/>
</dbReference>
<evidence type="ECO:0000256" key="8">
    <source>
        <dbReference type="SAM" id="Phobius"/>
    </source>
</evidence>
<dbReference type="PANTHER" id="PTHR24223">
    <property type="entry name" value="ATP-BINDING CASSETTE SUB-FAMILY C"/>
    <property type="match status" value="1"/>
</dbReference>
<feature type="transmembrane region" description="Helical" evidence="8">
    <location>
        <begin position="638"/>
        <end position="656"/>
    </location>
</feature>
<dbReference type="Pfam" id="PF00005">
    <property type="entry name" value="ABC_tran"/>
    <property type="match status" value="2"/>
</dbReference>
<accession>A0A4U7KX50</accession>
<dbReference type="EMBL" id="SRRM01000005">
    <property type="protein sequence ID" value="TKY89331.1"/>
    <property type="molecule type" value="Genomic_DNA"/>
</dbReference>
<organism evidence="11 12">
    <name type="scientific">Sporisorium graminicola</name>
    <dbReference type="NCBI Taxonomy" id="280036"/>
    <lineage>
        <taxon>Eukaryota</taxon>
        <taxon>Fungi</taxon>
        <taxon>Dikarya</taxon>
        <taxon>Basidiomycota</taxon>
        <taxon>Ustilaginomycotina</taxon>
        <taxon>Ustilaginomycetes</taxon>
        <taxon>Ustilaginales</taxon>
        <taxon>Ustilaginaceae</taxon>
        <taxon>Sporisorium</taxon>
    </lineage>
</organism>
<keyword evidence="7 8" id="KW-0472">Membrane</keyword>
<dbReference type="GO" id="GO:0016020">
    <property type="term" value="C:membrane"/>
    <property type="evidence" value="ECO:0007669"/>
    <property type="project" value="UniProtKB-SubCell"/>
</dbReference>
<dbReference type="InterPro" id="IPR017871">
    <property type="entry name" value="ABC_transporter-like_CS"/>
</dbReference>
<evidence type="ECO:0008006" key="13">
    <source>
        <dbReference type="Google" id="ProtNLM"/>
    </source>
</evidence>
<dbReference type="AlphaFoldDB" id="A0A4U7KX50"/>
<dbReference type="GO" id="GO:0140359">
    <property type="term" value="F:ABC-type transporter activity"/>
    <property type="evidence" value="ECO:0007669"/>
    <property type="project" value="InterPro"/>
</dbReference>
<dbReference type="PROSITE" id="PS50893">
    <property type="entry name" value="ABC_TRANSPORTER_2"/>
    <property type="match status" value="2"/>
</dbReference>
<dbReference type="InterPro" id="IPR011527">
    <property type="entry name" value="ABC1_TM_dom"/>
</dbReference>
<dbReference type="GeneID" id="40724757"/>
<evidence type="ECO:0000256" key="3">
    <source>
        <dbReference type="ARBA" id="ARBA00022692"/>
    </source>
</evidence>